<organism evidence="2 3">
    <name type="scientific">Coregonus suidteri</name>
    <dbReference type="NCBI Taxonomy" id="861788"/>
    <lineage>
        <taxon>Eukaryota</taxon>
        <taxon>Metazoa</taxon>
        <taxon>Chordata</taxon>
        <taxon>Craniata</taxon>
        <taxon>Vertebrata</taxon>
        <taxon>Euteleostomi</taxon>
        <taxon>Actinopterygii</taxon>
        <taxon>Neopterygii</taxon>
        <taxon>Teleostei</taxon>
        <taxon>Protacanthopterygii</taxon>
        <taxon>Salmoniformes</taxon>
        <taxon>Salmonidae</taxon>
        <taxon>Coregoninae</taxon>
        <taxon>Coregonus</taxon>
    </lineage>
</organism>
<protein>
    <submittedName>
        <fullName evidence="2">Uncharacterized protein</fullName>
    </submittedName>
</protein>
<accession>A0AAN8KCK9</accession>
<evidence type="ECO:0000313" key="2">
    <source>
        <dbReference type="EMBL" id="KAK6292449.1"/>
    </source>
</evidence>
<dbReference type="AlphaFoldDB" id="A0AAN8KCK9"/>
<sequence>MCKGQVQSPVPYRGAIHHLRALSVRQQIEFLIGREAAEEEERVRADGVCEGSVSPATGLDPSPVGGGGGSESDMLCPARTCERDRGGGGMARVATDIDKLLQSSVAELISVSSRPSGPSFKQKSTDSSHLHLRVPEPLTLRSPYMLRLSGAGFVYYAPGPETSV</sequence>
<evidence type="ECO:0000256" key="1">
    <source>
        <dbReference type="SAM" id="MobiDB-lite"/>
    </source>
</evidence>
<proteinExistence type="predicted"/>
<keyword evidence="3" id="KW-1185">Reference proteome</keyword>
<name>A0AAN8KCK9_9TELE</name>
<evidence type="ECO:0000313" key="3">
    <source>
        <dbReference type="Proteomes" id="UP001356427"/>
    </source>
</evidence>
<comment type="caution">
    <text evidence="2">The sequence shown here is derived from an EMBL/GenBank/DDBJ whole genome shotgun (WGS) entry which is preliminary data.</text>
</comment>
<feature type="region of interest" description="Disordered" evidence="1">
    <location>
        <begin position="50"/>
        <end position="89"/>
    </location>
</feature>
<gene>
    <name evidence="2" type="ORF">J4Q44_G00370330</name>
</gene>
<dbReference type="EMBL" id="JAGTTL010000038">
    <property type="protein sequence ID" value="KAK6292449.1"/>
    <property type="molecule type" value="Genomic_DNA"/>
</dbReference>
<dbReference type="Proteomes" id="UP001356427">
    <property type="component" value="Unassembled WGS sequence"/>
</dbReference>
<reference evidence="2 3" key="1">
    <citation type="submission" date="2021-04" db="EMBL/GenBank/DDBJ databases">
        <authorList>
            <person name="De Guttry C."/>
            <person name="Zahm M."/>
            <person name="Klopp C."/>
            <person name="Cabau C."/>
            <person name="Louis A."/>
            <person name="Berthelot C."/>
            <person name="Parey E."/>
            <person name="Roest Crollius H."/>
            <person name="Montfort J."/>
            <person name="Robinson-Rechavi M."/>
            <person name="Bucao C."/>
            <person name="Bouchez O."/>
            <person name="Gislard M."/>
            <person name="Lluch J."/>
            <person name="Milhes M."/>
            <person name="Lampietro C."/>
            <person name="Lopez Roques C."/>
            <person name="Donnadieu C."/>
            <person name="Braasch I."/>
            <person name="Desvignes T."/>
            <person name="Postlethwait J."/>
            <person name="Bobe J."/>
            <person name="Wedekind C."/>
            <person name="Guiguen Y."/>
        </authorList>
    </citation>
    <scope>NUCLEOTIDE SEQUENCE [LARGE SCALE GENOMIC DNA]</scope>
    <source>
        <strain evidence="2">Cs_M1</strain>
        <tissue evidence="2">Blood</tissue>
    </source>
</reference>